<dbReference type="EMBL" id="CP017634">
    <property type="protein sequence ID" value="ATW25094.1"/>
    <property type="molecule type" value="Genomic_DNA"/>
</dbReference>
<dbReference type="PANTHER" id="PTHR37841:SF1">
    <property type="entry name" value="DUF3298 DOMAIN-CONTAINING PROTEIN"/>
    <property type="match status" value="1"/>
</dbReference>
<accession>A0A3G1KRT5</accession>
<evidence type="ECO:0000313" key="4">
    <source>
        <dbReference type="Proteomes" id="UP000323521"/>
    </source>
</evidence>
<dbReference type="PROSITE" id="PS51257">
    <property type="entry name" value="PROKAR_LIPOPROTEIN"/>
    <property type="match status" value="1"/>
</dbReference>
<reference evidence="3 4" key="1">
    <citation type="submission" date="2016-10" db="EMBL/GenBank/DDBJ databases">
        <title>Complete Genome Sequence of Peptococcaceae strain DCMF.</title>
        <authorList>
            <person name="Edwards R.J."/>
            <person name="Holland S.I."/>
            <person name="Deshpande N.P."/>
            <person name="Wong Y.K."/>
            <person name="Ertan H."/>
            <person name="Manefield M."/>
            <person name="Russell T.L."/>
            <person name="Lee M.J."/>
        </authorList>
    </citation>
    <scope>NUCLEOTIDE SEQUENCE [LARGE SCALE GENOMIC DNA]</scope>
    <source>
        <strain evidence="3 4">DCMF</strain>
    </source>
</reference>
<sequence>MKALSAYKTLAIASLALLLVFSTIACSRFEDTTSIPSGEASWAYPFVKWDGRTYVVTDEAVAETETKKMLGMITKHSTNELDEFPDNSSNYFPEKTKLYEIAGLEPEQYIAVATENGALVKAIEREIWEKTKKALPEAGQAAEKVSPQYDISLQENWLTVDQFLEQAFSKVEGFQKRGSLVPVSLRLTTFDQVAHGGAYLPANTPVWHVLFKADGRVWVPTSGPAVQDPKDAYSHTQVIDTVEIALHAESGEQIYQGVSGGSLDTKRQLEELKGAVAAGEKEHEGDWVLVDIAGGGTVNALLPRGMTAEAVDPASGTRNKLTFWETLHLPPGTPVTVRGLTTRTGEFLSYALEAVVPDPNEKIEETTKTEQVRNKQPLPQNEATQKEETKHAAIIAESPEDEKISARYWLGDSGEKTVEYGLKTGKEGQKNLLNDKGETILSGFAEYDLMLNLIFAKKDGKWGLYDKTGQRIIDHMYEEIANYEMPDGNKANGLVKVKKNGLWGAVDQEGNIVIRPEFEYVELNYYEEIEPFIKVEKNEKFGYLTQEGQPLVDTVWDAAFMDVLNVPEDIIFVKQGEKWGGIRVEDYKAAPVDWNLVPSEEAQLSFNNWKYAHQGSFYRQQIRDGKTDITERTKRFFNDYFRTNTMELRCLPVFALGKNPIWDDLTLFIVLNTPHQWSNGSMSKEQFAETVTRYFGDISYTHKSSGYLEYQDGKYTAVGLSFHGFYIYELKNLEKGQTADGKDSWKAQITGYYFYEMDGDPNDSFSSKNAQAVYQEMEKEEYYGLSFWQACDRLVWNNPGSILDPAVEWQIEFTVNDPLGDIWFTYLSCAKKDFE</sequence>
<evidence type="ECO:0000256" key="1">
    <source>
        <dbReference type="SAM" id="MobiDB-lite"/>
    </source>
</evidence>
<evidence type="ECO:0008006" key="5">
    <source>
        <dbReference type="Google" id="ProtNLM"/>
    </source>
</evidence>
<dbReference type="RefSeq" id="WP_214659247.1">
    <property type="nucleotide sequence ID" value="NZ_CP017634.1"/>
</dbReference>
<feature type="compositionally biased region" description="Basic and acidic residues" evidence="1">
    <location>
        <begin position="360"/>
        <end position="373"/>
    </location>
</feature>
<dbReference type="Proteomes" id="UP000323521">
    <property type="component" value="Chromosome"/>
</dbReference>
<organism evidence="3 4">
    <name type="scientific">Formimonas warabiya</name>
    <dbReference type="NCBI Taxonomy" id="1761012"/>
    <lineage>
        <taxon>Bacteria</taxon>
        <taxon>Bacillati</taxon>
        <taxon>Bacillota</taxon>
        <taxon>Clostridia</taxon>
        <taxon>Eubacteriales</taxon>
        <taxon>Peptococcaceae</taxon>
        <taxon>Candidatus Formimonas</taxon>
    </lineage>
</organism>
<feature type="region of interest" description="Disordered" evidence="1">
    <location>
        <begin position="360"/>
        <end position="388"/>
    </location>
</feature>
<dbReference type="Pfam" id="PF14903">
    <property type="entry name" value="WG_beta_rep"/>
    <property type="match status" value="1"/>
</dbReference>
<feature type="chain" id="PRO_5038749946" description="WG repeat-containing protein" evidence="2">
    <location>
        <begin position="26"/>
        <end position="835"/>
    </location>
</feature>
<gene>
    <name evidence="3" type="ORF">DCMF_10185</name>
</gene>
<dbReference type="InterPro" id="IPR032774">
    <property type="entry name" value="WG_beta_rep"/>
</dbReference>
<protein>
    <recommendedName>
        <fullName evidence="5">WG repeat-containing protein</fullName>
    </recommendedName>
</protein>
<keyword evidence="4" id="KW-1185">Reference proteome</keyword>
<dbReference type="AlphaFoldDB" id="A0A3G1KRT5"/>
<evidence type="ECO:0000313" key="3">
    <source>
        <dbReference type="EMBL" id="ATW25094.1"/>
    </source>
</evidence>
<dbReference type="KEGG" id="fwa:DCMF_10185"/>
<name>A0A3G1KRT5_FORW1</name>
<evidence type="ECO:0000256" key="2">
    <source>
        <dbReference type="SAM" id="SignalP"/>
    </source>
</evidence>
<dbReference type="PANTHER" id="PTHR37841">
    <property type="entry name" value="GLR2918 PROTEIN"/>
    <property type="match status" value="1"/>
</dbReference>
<proteinExistence type="predicted"/>
<feature type="signal peptide" evidence="2">
    <location>
        <begin position="1"/>
        <end position="25"/>
    </location>
</feature>
<keyword evidence="2" id="KW-0732">Signal</keyword>